<dbReference type="Gene3D" id="1.10.443.20">
    <property type="entry name" value="Centromere DNA-binding protein complex CBF3 subunit, domain 2"/>
    <property type="match status" value="1"/>
</dbReference>
<dbReference type="EMBL" id="KV453851">
    <property type="protein sequence ID" value="ODV85900.1"/>
    <property type="molecule type" value="Genomic_DNA"/>
</dbReference>
<name>A0A1E4T2B3_9ASCO</name>
<organism evidence="2 3">
    <name type="scientific">[Candida] arabinofermentans NRRL YB-2248</name>
    <dbReference type="NCBI Taxonomy" id="983967"/>
    <lineage>
        <taxon>Eukaryota</taxon>
        <taxon>Fungi</taxon>
        <taxon>Dikarya</taxon>
        <taxon>Ascomycota</taxon>
        <taxon>Saccharomycotina</taxon>
        <taxon>Pichiomycetes</taxon>
        <taxon>Pichiales</taxon>
        <taxon>Pichiaceae</taxon>
        <taxon>Ogataea</taxon>
        <taxon>Ogataea/Candida clade</taxon>
    </lineage>
</organism>
<dbReference type="InterPro" id="IPR049055">
    <property type="entry name" value="NDC10_N"/>
</dbReference>
<accession>A0A1E4T2B3</accession>
<proteinExistence type="predicted"/>
<dbReference type="AlphaFoldDB" id="A0A1E4T2B3"/>
<keyword evidence="3" id="KW-1185">Reference proteome</keyword>
<evidence type="ECO:0000259" key="1">
    <source>
        <dbReference type="Pfam" id="PF21400"/>
    </source>
</evidence>
<dbReference type="Proteomes" id="UP000094801">
    <property type="component" value="Unassembled WGS sequence"/>
</dbReference>
<dbReference type="Pfam" id="PF21400">
    <property type="entry name" value="Ndc10_N"/>
    <property type="match status" value="1"/>
</dbReference>
<dbReference type="GO" id="GO:0003677">
    <property type="term" value="F:DNA binding"/>
    <property type="evidence" value="ECO:0007669"/>
    <property type="project" value="InterPro"/>
</dbReference>
<gene>
    <name evidence="2" type="ORF">CANARDRAFT_22684</name>
</gene>
<evidence type="ECO:0000313" key="3">
    <source>
        <dbReference type="Proteomes" id="UP000094801"/>
    </source>
</evidence>
<sequence>MRNHNNYMNPIALNDEPMEIDTIMNEEEPMEIETVLNEESVEATVMSKTASVEEEVTDEEVFEESDAALVSRIHSFAVTLRNERTQKSYKSEERKYCEWCRSHNKCQANTPDREVPLTPMLIIGYLEASVAKRTTKKGKLVQMGVIDKAKTALKHLLKERNGPRFTSEEKKSLKDLIDGQKSIRQNLAREIKTLDIVIGDQTEHYYDDVTMAQIMSIGYKSAVNMASQKFVSLADFCVAHFTLMRSDNRRSLRFSDLKVRDLYGVQLRFRESIKVVTFRKRFEKTSKANKVRYCSMIRNRTTIKHSHVI</sequence>
<protein>
    <recommendedName>
        <fullName evidence="1">NDC10 N-terminal domain-containing protein</fullName>
    </recommendedName>
</protein>
<feature type="domain" description="NDC10 N-terminal" evidence="1">
    <location>
        <begin position="82"/>
        <end position="158"/>
    </location>
</feature>
<reference evidence="3" key="1">
    <citation type="submission" date="2016-04" db="EMBL/GenBank/DDBJ databases">
        <title>Comparative genomics of biotechnologically important yeasts.</title>
        <authorList>
            <consortium name="DOE Joint Genome Institute"/>
            <person name="Riley R."/>
            <person name="Haridas S."/>
            <person name="Wolfe K.H."/>
            <person name="Lopes M.R."/>
            <person name="Hittinger C.T."/>
            <person name="Goker M."/>
            <person name="Salamov A."/>
            <person name="Wisecaver J."/>
            <person name="Long T.M."/>
            <person name="Aerts A.L."/>
            <person name="Barry K."/>
            <person name="Choi C."/>
            <person name="Clum A."/>
            <person name="Coughlan A.Y."/>
            <person name="Deshpande S."/>
            <person name="Douglass A.P."/>
            <person name="Hanson S.J."/>
            <person name="Klenk H.-P."/>
            <person name="Labutti K."/>
            <person name="Lapidus A."/>
            <person name="Lindquist E."/>
            <person name="Lipzen A."/>
            <person name="Meier-Kolthoff J.P."/>
            <person name="Ohm R.A."/>
            <person name="Otillar R.P."/>
            <person name="Pangilinan J."/>
            <person name="Peng Y."/>
            <person name="Rokas A."/>
            <person name="Rosa C.A."/>
            <person name="Scheuner C."/>
            <person name="Sibirny A.A."/>
            <person name="Slot J.C."/>
            <person name="Stielow J.B."/>
            <person name="Sun H."/>
            <person name="Kurtzman C.P."/>
            <person name="Blackwell M."/>
            <person name="Grigoriev I.V."/>
            <person name="Jeffries T.W."/>
        </authorList>
    </citation>
    <scope>NUCLEOTIDE SEQUENCE [LARGE SCALE GENOMIC DNA]</scope>
    <source>
        <strain evidence="3">NRRL YB-2248</strain>
    </source>
</reference>
<evidence type="ECO:0000313" key="2">
    <source>
        <dbReference type="EMBL" id="ODV85900.1"/>
    </source>
</evidence>
<dbReference type="InterPro" id="IPR038279">
    <property type="entry name" value="Ndc10_dom2_sf"/>
</dbReference>